<reference evidence="1 2" key="1">
    <citation type="submission" date="2018-11" db="EMBL/GenBank/DDBJ databases">
        <title>Sequencing Av. paragallinarum serogroups.</title>
        <authorList>
            <person name="Hellmuth J.E."/>
            <person name="Boucher C.E."/>
            <person name="Cason E.D."/>
        </authorList>
    </citation>
    <scope>NUCLEOTIDE SEQUENCE [LARGE SCALE GENOMIC DNA]</scope>
    <source>
        <strain evidence="1 2">SA-3</strain>
    </source>
</reference>
<organism evidence="1 2">
    <name type="scientific">Avibacterium paragallinarum</name>
    <name type="common">Haemophilus gallinarum</name>
    <dbReference type="NCBI Taxonomy" id="728"/>
    <lineage>
        <taxon>Bacteria</taxon>
        <taxon>Pseudomonadati</taxon>
        <taxon>Pseudomonadota</taxon>
        <taxon>Gammaproteobacteria</taxon>
        <taxon>Pasteurellales</taxon>
        <taxon>Pasteurellaceae</taxon>
        <taxon>Avibacterium</taxon>
    </lineage>
</organism>
<protein>
    <submittedName>
        <fullName evidence="1">Uncharacterized protein</fullName>
    </submittedName>
</protein>
<dbReference type="RefSeq" id="WP_130239081.1">
    <property type="nucleotide sequence ID" value="NZ_CP050316.1"/>
</dbReference>
<dbReference type="GeneID" id="66255095"/>
<dbReference type="EMBL" id="RQXS01000115">
    <property type="protein sequence ID" value="RZN54048.1"/>
    <property type="molecule type" value="Genomic_DNA"/>
</dbReference>
<dbReference type="AlphaFoldDB" id="A0A8B3T688"/>
<evidence type="ECO:0000313" key="1">
    <source>
        <dbReference type="EMBL" id="RZN54048.1"/>
    </source>
</evidence>
<accession>A0A8B3T688</accession>
<name>A0A8B3T688_AVIPA</name>
<sequence>MMKAESGFIQPFTFLGIELWIDENDRLMLSVPNSCQKKELEEVLLPIRNQSGELIANLVFKKQISARTQTLFSAEGLLDPHSQIQDLPISLLPALGLFRSTLLKC</sequence>
<evidence type="ECO:0000313" key="2">
    <source>
        <dbReference type="Proteomes" id="UP000294229"/>
    </source>
</evidence>
<proteinExistence type="predicted"/>
<gene>
    <name evidence="1" type="ORF">EIG79_12115</name>
</gene>
<dbReference type="Proteomes" id="UP000294229">
    <property type="component" value="Unassembled WGS sequence"/>
</dbReference>
<comment type="caution">
    <text evidence="1">The sequence shown here is derived from an EMBL/GenBank/DDBJ whole genome shotgun (WGS) entry which is preliminary data.</text>
</comment>